<organism evidence="2 3">
    <name type="scientific">Zancudomyces culisetae</name>
    <name type="common">Gut fungus</name>
    <name type="synonym">Smittium culisetae</name>
    <dbReference type="NCBI Taxonomy" id="1213189"/>
    <lineage>
        <taxon>Eukaryota</taxon>
        <taxon>Fungi</taxon>
        <taxon>Fungi incertae sedis</taxon>
        <taxon>Zoopagomycota</taxon>
        <taxon>Kickxellomycotina</taxon>
        <taxon>Harpellomycetes</taxon>
        <taxon>Harpellales</taxon>
        <taxon>Legeriomycetaceae</taxon>
        <taxon>Zancudomyces</taxon>
    </lineage>
</organism>
<feature type="compositionally biased region" description="Polar residues" evidence="1">
    <location>
        <begin position="443"/>
        <end position="454"/>
    </location>
</feature>
<comment type="caution">
    <text evidence="2">The sequence shown here is derived from an EMBL/GenBank/DDBJ whole genome shotgun (WGS) entry which is preliminary data.</text>
</comment>
<accession>A0A1R1PXE3</accession>
<feature type="compositionally biased region" description="Low complexity" evidence="1">
    <location>
        <begin position="432"/>
        <end position="442"/>
    </location>
</feature>
<reference evidence="3" key="1">
    <citation type="submission" date="2017-01" db="EMBL/GenBank/DDBJ databases">
        <authorList>
            <person name="Wang Y."/>
            <person name="White M."/>
            <person name="Kvist S."/>
            <person name="Moncalvo J.-M."/>
        </authorList>
    </citation>
    <scope>NUCLEOTIDE SEQUENCE [LARGE SCALE GENOMIC DNA]</scope>
    <source>
        <strain evidence="3">COL-18-3</strain>
    </source>
</reference>
<dbReference type="EMBL" id="LSSK01000070">
    <property type="protein sequence ID" value="OMH85603.1"/>
    <property type="molecule type" value="Genomic_DNA"/>
</dbReference>
<evidence type="ECO:0000256" key="1">
    <source>
        <dbReference type="SAM" id="MobiDB-lite"/>
    </source>
</evidence>
<feature type="region of interest" description="Disordered" evidence="1">
    <location>
        <begin position="1"/>
        <end position="21"/>
    </location>
</feature>
<keyword evidence="3" id="KW-1185">Reference proteome</keyword>
<dbReference type="InterPro" id="IPR014848">
    <property type="entry name" value="Rgp1"/>
</dbReference>
<dbReference type="Proteomes" id="UP000188320">
    <property type="component" value="Unassembled WGS sequence"/>
</dbReference>
<feature type="compositionally biased region" description="Basic and acidic residues" evidence="1">
    <location>
        <begin position="1"/>
        <end position="16"/>
    </location>
</feature>
<dbReference type="AlphaFoldDB" id="A0A1R1PXE3"/>
<name>A0A1R1PXE3_ZANCU</name>
<dbReference type="OrthoDB" id="1918at2759"/>
<gene>
    <name evidence="2" type="ORF">AX774_g837</name>
</gene>
<proteinExistence type="predicted"/>
<evidence type="ECO:0000313" key="3">
    <source>
        <dbReference type="Proteomes" id="UP000188320"/>
    </source>
</evidence>
<dbReference type="Pfam" id="PF08737">
    <property type="entry name" value="Rgp1"/>
    <property type="match status" value="1"/>
</dbReference>
<evidence type="ECO:0000313" key="2">
    <source>
        <dbReference type="EMBL" id="OMH85603.1"/>
    </source>
</evidence>
<sequence>MKIVRRDKWEGRERRGSSVPPIGGVGGGFADKLTTASIEHGQFKASQQSYTISQTQTEILFGEMKLTKESRVKRFKVGIQLKENMLPSFNGQSVKIEYEIVIYVKKRSLVDDKDTVVLRIPVVIVQNPANFINRKSEICRVSEIISASRQLDISSQVYSDTEKEPTNQADKQGQSKVVYKLPQEDLQGNSIKLDEKLKKSAYLQEVVEKMTRKVQETEKDFIFNKIREITNVYEPTIFVLKLKNAEVANVKIFRTRYQFGDRVLGTIEFRCNGGIGGYRSDADSSRDSAGSGSISRNESLRNNMDEAGAVYQVSIYLESYEQVGEKFGNMNPEKAKDMSKTITSEYHTFCRGYKKLGFCLSTATVGALRSRAHDGAPRGVHYSFESDLLTIKYQLRIQIIVQDTEQPVTPMLYSPVENFGFNNNYINNINNTPAINNPRNGNDGSTKTPSGNNDSRFDGDKSNEQGNVQMYSYGDTRNNENIIGNFNQHNNNIKLRYDFKSALKGMFLNCEIPLTVLPSLGYLCCQNDSQHQTKPSTAEAGAGVGTETMQTPKNQLHLTC</sequence>
<feature type="region of interest" description="Disordered" evidence="1">
    <location>
        <begin position="432"/>
        <end position="468"/>
    </location>
</feature>
<dbReference type="PANTHER" id="PTHR12507">
    <property type="entry name" value="REDUCED GROWTH PHENOTYPE 1 RGP1, YEAST -RELATED"/>
    <property type="match status" value="1"/>
</dbReference>
<protein>
    <submittedName>
        <fullName evidence="2">Uncharacterized protein</fullName>
    </submittedName>
</protein>